<evidence type="ECO:0000313" key="1">
    <source>
        <dbReference type="EMBL" id="GAA2690913.1"/>
    </source>
</evidence>
<dbReference type="Gene3D" id="3.30.1490.270">
    <property type="match status" value="1"/>
</dbReference>
<keyword evidence="2" id="KW-1185">Reference proteome</keyword>
<reference evidence="1 2" key="1">
    <citation type="journal article" date="2019" name="Int. J. Syst. Evol. Microbiol.">
        <title>The Global Catalogue of Microorganisms (GCM) 10K type strain sequencing project: providing services to taxonomists for standard genome sequencing and annotation.</title>
        <authorList>
            <consortium name="The Broad Institute Genomics Platform"/>
            <consortium name="The Broad Institute Genome Sequencing Center for Infectious Disease"/>
            <person name="Wu L."/>
            <person name="Ma J."/>
        </authorList>
    </citation>
    <scope>NUCLEOTIDE SEQUENCE [LARGE SCALE GENOMIC DNA]</scope>
    <source>
        <strain evidence="1 2">JCM 4531</strain>
    </source>
</reference>
<organism evidence="1 2">
    <name type="scientific">Streptomyces violaceolatus</name>
    <dbReference type="NCBI Taxonomy" id="67378"/>
    <lineage>
        <taxon>Bacteria</taxon>
        <taxon>Bacillati</taxon>
        <taxon>Actinomycetota</taxon>
        <taxon>Actinomycetes</taxon>
        <taxon>Kitasatosporales</taxon>
        <taxon>Streptomycetaceae</taxon>
        <taxon>Streptomyces</taxon>
        <taxon>Streptomyces violaceoruber group</taxon>
    </lineage>
</organism>
<proteinExistence type="predicted"/>
<comment type="caution">
    <text evidence="1">The sequence shown here is derived from an EMBL/GenBank/DDBJ whole genome shotgun (WGS) entry which is preliminary data.</text>
</comment>
<protein>
    <recommendedName>
        <fullName evidence="3">Circularly permuted type 2 ATP-grasp protein</fullName>
    </recommendedName>
</protein>
<name>A0ABN3T141_9ACTN</name>
<evidence type="ECO:0008006" key="3">
    <source>
        <dbReference type="Google" id="ProtNLM"/>
    </source>
</evidence>
<dbReference type="EMBL" id="BAAASK010000015">
    <property type="protein sequence ID" value="GAA2690913.1"/>
    <property type="molecule type" value="Genomic_DNA"/>
</dbReference>
<dbReference type="Proteomes" id="UP001499989">
    <property type="component" value="Unassembled WGS sequence"/>
</dbReference>
<dbReference type="SUPFAM" id="SSF56059">
    <property type="entry name" value="Glutathione synthetase ATP-binding domain-like"/>
    <property type="match status" value="1"/>
</dbReference>
<accession>A0ABN3T141</accession>
<sequence>MRGGMENNLGSSRRSFDIWSELAPSFRESALARSVTGARSVHDGISGSMGTWRPVRPSFVERSHYDELGRVSARLMRLILDACRRRATTVGELQDVLGVDEADTPLLSRTELLGDHLLVAARPDIVYRSGVPRFVEFNIDGALGGTLQADLLAARFRDLYRPLPGGDRIDAPPSAVDSRFAEIRTSLGLSEGERVAIPVFSKGAAPGLEDPDAFLAWLAPMCESGRRHGMDTVACPMDRLETGEDDVLLLDGRRVDAVFRLFLSFDQPPSPGLDALVRSVRAGRVRMHTSEATWLLSDKTTMAWLWADKDALPGDDQRLIERHLPWTALFPAPGPDGEALLRHALAHRTELVLKPVGGYGGGGVVLGPEVRDEEWRRALEDARWAGRHILQTHVTPDRLALDFQDQETGALEHAEVPFVVGPFMFGGAPSGVLVRHGVPGGGPVLNAHHGALMSSVVLVDRC</sequence>
<evidence type="ECO:0000313" key="2">
    <source>
        <dbReference type="Proteomes" id="UP001499989"/>
    </source>
</evidence>
<gene>
    <name evidence="1" type="ORF">GCM10010310_48050</name>
</gene>